<evidence type="ECO:0000256" key="1">
    <source>
        <dbReference type="ARBA" id="ARBA00022490"/>
    </source>
</evidence>
<evidence type="ECO:0000256" key="3">
    <source>
        <dbReference type="ARBA" id="ARBA00022723"/>
    </source>
</evidence>
<dbReference type="OrthoDB" id="9802097at2"/>
<feature type="active site" evidence="9">
    <location>
        <position position="38"/>
    </location>
</feature>
<sequence>MSKNLFITGTGTEVGKTYITGLITKRLKDAGKNAGYYKAAVSGNRRDLDNRLIPGDALAVRSMSGLQEEVENMVSYVYEAEVSPHLAAKIEGNPVCMEVVKRDFQKNSSKYDYLTLEGSGGIVCPIRYDERSLWLVDIIHEFETPCLIVADAGLGTINSVVLTVEYMRSKNIEIKGIIFNNYHPRNIMEEDNIKMIEEVTGIDVISKVQRGDRELKIELDKLIALYK</sequence>
<gene>
    <name evidence="9 10" type="primary">bioD</name>
    <name evidence="10" type="ORF">DWV06_08535</name>
</gene>
<comment type="caution">
    <text evidence="9">Lacks conserved residue(s) required for the propagation of feature annotation.</text>
</comment>
<dbReference type="GO" id="GO:0004141">
    <property type="term" value="F:dethiobiotin synthase activity"/>
    <property type="evidence" value="ECO:0007669"/>
    <property type="project" value="UniProtKB-UniRule"/>
</dbReference>
<evidence type="ECO:0000256" key="2">
    <source>
        <dbReference type="ARBA" id="ARBA00022598"/>
    </source>
</evidence>
<keyword evidence="11" id="KW-1185">Reference proteome</keyword>
<keyword evidence="6 9" id="KW-0067">ATP-binding</keyword>
<comment type="subcellular location">
    <subcellularLocation>
        <location evidence="9">Cytoplasm</location>
    </subcellularLocation>
</comment>
<dbReference type="RefSeq" id="WP_115481765.1">
    <property type="nucleotide sequence ID" value="NZ_QRCT01000020.1"/>
</dbReference>
<feature type="binding site" evidence="9">
    <location>
        <position position="42"/>
    </location>
    <ligand>
        <name>substrate</name>
    </ligand>
</feature>
<dbReference type="InterPro" id="IPR004472">
    <property type="entry name" value="DTB_synth_BioD"/>
</dbReference>
<dbReference type="GO" id="GO:0005829">
    <property type="term" value="C:cytosol"/>
    <property type="evidence" value="ECO:0007669"/>
    <property type="project" value="TreeGrafter"/>
</dbReference>
<keyword evidence="1 9" id="KW-0963">Cytoplasm</keyword>
<dbReference type="SUPFAM" id="SSF52540">
    <property type="entry name" value="P-loop containing nucleoside triphosphate hydrolases"/>
    <property type="match status" value="1"/>
</dbReference>
<dbReference type="NCBIfam" id="TIGR00347">
    <property type="entry name" value="bioD"/>
    <property type="match status" value="1"/>
</dbReference>
<dbReference type="InterPro" id="IPR027417">
    <property type="entry name" value="P-loop_NTPase"/>
</dbReference>
<keyword evidence="3 9" id="KW-0479">Metal-binding</keyword>
<dbReference type="CDD" id="cd03109">
    <property type="entry name" value="DTBS"/>
    <property type="match status" value="1"/>
</dbReference>
<comment type="function">
    <text evidence="9">Catalyzes a mechanistically unusual reaction, the ATP-dependent insertion of CO2 between the N7 and N8 nitrogen atoms of 7,8-diaminopelargonic acid (DAPA, also called 7,8-diammoniononanoate) to form a ureido ring.</text>
</comment>
<evidence type="ECO:0000313" key="10">
    <source>
        <dbReference type="EMBL" id="RDU23620.1"/>
    </source>
</evidence>
<comment type="catalytic activity">
    <reaction evidence="8">
        <text>(7R,8S)-8-amino-7-(carboxyamino)nonanoate + ATP = (4R,5S)-dethiobiotin + ADP + phosphate + H(+)</text>
        <dbReference type="Rhea" id="RHEA:63684"/>
        <dbReference type="ChEBI" id="CHEBI:15378"/>
        <dbReference type="ChEBI" id="CHEBI:30616"/>
        <dbReference type="ChEBI" id="CHEBI:43474"/>
        <dbReference type="ChEBI" id="CHEBI:149470"/>
        <dbReference type="ChEBI" id="CHEBI:149473"/>
        <dbReference type="ChEBI" id="CHEBI:456216"/>
    </reaction>
</comment>
<keyword evidence="7 9" id="KW-0460">Magnesium</keyword>
<comment type="pathway">
    <text evidence="9">Cofactor biosynthesis; biotin biosynthesis; biotin from 7,8-diaminononanoate: step 1/2.</text>
</comment>
<comment type="caution">
    <text evidence="10">The sequence shown here is derived from an EMBL/GenBank/DDBJ whole genome shotgun (WGS) entry which is preliminary data.</text>
</comment>
<dbReference type="Proteomes" id="UP000255036">
    <property type="component" value="Unassembled WGS sequence"/>
</dbReference>
<evidence type="ECO:0000256" key="9">
    <source>
        <dbReference type="HAMAP-Rule" id="MF_00336"/>
    </source>
</evidence>
<feature type="binding site" evidence="9">
    <location>
        <position position="56"/>
    </location>
    <ligand>
        <name>Mg(2+)</name>
        <dbReference type="ChEBI" id="CHEBI:18420"/>
    </ligand>
</feature>
<evidence type="ECO:0000313" key="11">
    <source>
        <dbReference type="Proteomes" id="UP000255036"/>
    </source>
</evidence>
<dbReference type="PIRSF" id="PIRSF006755">
    <property type="entry name" value="DTB_synth"/>
    <property type="match status" value="1"/>
</dbReference>
<dbReference type="EC" id="6.3.3.3" evidence="9"/>
<dbReference type="AlphaFoldDB" id="A0A371AVW6"/>
<organism evidence="10 11">
    <name type="scientific">Anaerosacchariphilus polymeriproducens</name>
    <dbReference type="NCBI Taxonomy" id="1812858"/>
    <lineage>
        <taxon>Bacteria</taxon>
        <taxon>Bacillati</taxon>
        <taxon>Bacillota</taxon>
        <taxon>Clostridia</taxon>
        <taxon>Lachnospirales</taxon>
        <taxon>Lachnospiraceae</taxon>
        <taxon>Anaerosacchariphilus</taxon>
    </lineage>
</organism>
<evidence type="ECO:0000256" key="6">
    <source>
        <dbReference type="ARBA" id="ARBA00022840"/>
    </source>
</evidence>
<dbReference type="HAMAP" id="MF_00336">
    <property type="entry name" value="BioD"/>
    <property type="match status" value="1"/>
</dbReference>
<feature type="binding site" evidence="9">
    <location>
        <position position="56"/>
    </location>
    <ligand>
        <name>ATP</name>
        <dbReference type="ChEBI" id="CHEBI:30616"/>
    </ligand>
</feature>
<evidence type="ECO:0000256" key="8">
    <source>
        <dbReference type="ARBA" id="ARBA00047386"/>
    </source>
</evidence>
<dbReference type="PANTHER" id="PTHR43210:SF2">
    <property type="entry name" value="ATP-DEPENDENT DETHIOBIOTIN SYNTHETASE BIOD 2"/>
    <property type="match status" value="1"/>
</dbReference>
<feature type="binding site" evidence="9">
    <location>
        <position position="117"/>
    </location>
    <ligand>
        <name>Mg(2+)</name>
        <dbReference type="ChEBI" id="CHEBI:18420"/>
    </ligand>
</feature>
<dbReference type="Pfam" id="PF13500">
    <property type="entry name" value="AAA_26"/>
    <property type="match status" value="1"/>
</dbReference>
<evidence type="ECO:0000256" key="4">
    <source>
        <dbReference type="ARBA" id="ARBA00022741"/>
    </source>
</evidence>
<evidence type="ECO:0000256" key="7">
    <source>
        <dbReference type="ARBA" id="ARBA00022842"/>
    </source>
</evidence>
<dbReference type="PANTHER" id="PTHR43210">
    <property type="entry name" value="DETHIOBIOTIN SYNTHETASE"/>
    <property type="match status" value="1"/>
</dbReference>
<keyword evidence="5 9" id="KW-0093">Biotin biosynthesis</keyword>
<dbReference type="GO" id="GO:0005524">
    <property type="term" value="F:ATP binding"/>
    <property type="evidence" value="ECO:0007669"/>
    <property type="project" value="UniProtKB-UniRule"/>
</dbReference>
<reference evidence="10 11" key="1">
    <citation type="submission" date="2018-07" db="EMBL/GenBank/DDBJ databases">
        <title>Anaerosacharophilus polymeroproducens gen. nov. sp. nov., an anaerobic bacterium isolated from salt field.</title>
        <authorList>
            <person name="Kim W."/>
            <person name="Yang S.-H."/>
            <person name="Oh J."/>
            <person name="Lee J.-H."/>
            <person name="Kwon K.K."/>
        </authorList>
    </citation>
    <scope>NUCLEOTIDE SEQUENCE [LARGE SCALE GENOMIC DNA]</scope>
    <source>
        <strain evidence="10 11">MCWD5</strain>
    </source>
</reference>
<evidence type="ECO:0000256" key="5">
    <source>
        <dbReference type="ARBA" id="ARBA00022756"/>
    </source>
</evidence>
<accession>A0A371AVW6</accession>
<feature type="binding site" evidence="9">
    <location>
        <position position="17"/>
    </location>
    <ligand>
        <name>Mg(2+)</name>
        <dbReference type="ChEBI" id="CHEBI:18420"/>
    </ligand>
</feature>
<keyword evidence="2 9" id="KW-0436">Ligase</keyword>
<comment type="catalytic activity">
    <reaction evidence="9">
        <text>(7R,8S)-7,8-diammoniononanoate + CO2 + ATP = (4R,5S)-dethiobiotin + ADP + phosphate + 3 H(+)</text>
        <dbReference type="Rhea" id="RHEA:15805"/>
        <dbReference type="ChEBI" id="CHEBI:15378"/>
        <dbReference type="ChEBI" id="CHEBI:16526"/>
        <dbReference type="ChEBI" id="CHEBI:30616"/>
        <dbReference type="ChEBI" id="CHEBI:43474"/>
        <dbReference type="ChEBI" id="CHEBI:149469"/>
        <dbReference type="ChEBI" id="CHEBI:149473"/>
        <dbReference type="ChEBI" id="CHEBI:456216"/>
        <dbReference type="EC" id="6.3.3.3"/>
    </reaction>
</comment>
<dbReference type="UniPathway" id="UPA00078">
    <property type="reaction ID" value="UER00161"/>
</dbReference>
<proteinExistence type="inferred from homology"/>
<name>A0A371AVW6_9FIRM</name>
<keyword evidence="4 9" id="KW-0547">Nucleotide-binding</keyword>
<feature type="binding site" evidence="9">
    <location>
        <begin position="180"/>
        <end position="181"/>
    </location>
    <ligand>
        <name>ATP</name>
        <dbReference type="ChEBI" id="CHEBI:30616"/>
    </ligand>
</feature>
<protein>
    <recommendedName>
        <fullName evidence="9">ATP-dependent dethiobiotin synthetase BioD</fullName>
        <ecNumber evidence="9">6.3.3.3</ecNumber>
    </recommendedName>
    <alternativeName>
        <fullName evidence="9">DTB synthetase</fullName>
        <shortName evidence="9">DTBS</shortName>
    </alternativeName>
    <alternativeName>
        <fullName evidence="9">Dethiobiotin synthase</fullName>
    </alternativeName>
</protein>
<dbReference type="Gene3D" id="3.40.50.300">
    <property type="entry name" value="P-loop containing nucleotide triphosphate hydrolases"/>
    <property type="match status" value="1"/>
</dbReference>
<feature type="binding site" evidence="9">
    <location>
        <begin position="13"/>
        <end position="18"/>
    </location>
    <ligand>
        <name>ATP</name>
        <dbReference type="ChEBI" id="CHEBI:30616"/>
    </ligand>
</feature>
<comment type="similarity">
    <text evidence="9">Belongs to the dethiobiotin synthetase family.</text>
</comment>
<dbReference type="GO" id="GO:0000287">
    <property type="term" value="F:magnesium ion binding"/>
    <property type="evidence" value="ECO:0007669"/>
    <property type="project" value="UniProtKB-UniRule"/>
</dbReference>
<dbReference type="EMBL" id="QRCT01000020">
    <property type="protein sequence ID" value="RDU23620.1"/>
    <property type="molecule type" value="Genomic_DNA"/>
</dbReference>
<comment type="cofactor">
    <cofactor evidence="9">
        <name>Mg(2+)</name>
        <dbReference type="ChEBI" id="CHEBI:18420"/>
    </cofactor>
</comment>
<dbReference type="GO" id="GO:0009102">
    <property type="term" value="P:biotin biosynthetic process"/>
    <property type="evidence" value="ECO:0007669"/>
    <property type="project" value="UniProtKB-UniRule"/>
</dbReference>
<comment type="subunit">
    <text evidence="9">Homodimer.</text>
</comment>
<feature type="binding site" evidence="9">
    <location>
        <begin position="117"/>
        <end position="120"/>
    </location>
    <ligand>
        <name>ATP</name>
        <dbReference type="ChEBI" id="CHEBI:30616"/>
    </ligand>
</feature>